<evidence type="ECO:0000313" key="7">
    <source>
        <dbReference type="Proteomes" id="UP000260758"/>
    </source>
</evidence>
<organism evidence="3 6">
    <name type="scientific">Agathobacter rectalis</name>
    <dbReference type="NCBI Taxonomy" id="39491"/>
    <lineage>
        <taxon>Bacteria</taxon>
        <taxon>Bacillati</taxon>
        <taxon>Bacillota</taxon>
        <taxon>Clostridia</taxon>
        <taxon>Lachnospirales</taxon>
        <taxon>Lachnospiraceae</taxon>
        <taxon>Agathobacter</taxon>
    </lineage>
</organism>
<dbReference type="RefSeq" id="WP_117686841.1">
    <property type="nucleotide sequence ID" value="NZ_QRXF01000002.1"/>
</dbReference>
<dbReference type="Proteomes" id="UP000260717">
    <property type="component" value="Unassembled WGS sequence"/>
</dbReference>
<comment type="caution">
    <text evidence="3">The sequence shown here is derived from an EMBL/GenBank/DDBJ whole genome shotgun (WGS) entry which is preliminary data.</text>
</comment>
<evidence type="ECO:0000313" key="2">
    <source>
        <dbReference type="EMBL" id="RGK38715.1"/>
    </source>
</evidence>
<evidence type="ECO:0000313" key="9">
    <source>
        <dbReference type="Proteomes" id="UP000284296"/>
    </source>
</evidence>
<evidence type="ECO:0000313" key="8">
    <source>
        <dbReference type="Proteomes" id="UP000261052"/>
    </source>
</evidence>
<keyword evidence="1" id="KW-0812">Transmembrane</keyword>
<dbReference type="Proteomes" id="UP000284296">
    <property type="component" value="Unassembled WGS sequence"/>
</dbReference>
<keyword evidence="1" id="KW-1133">Transmembrane helix</keyword>
<feature type="transmembrane region" description="Helical" evidence="1">
    <location>
        <begin position="12"/>
        <end position="29"/>
    </location>
</feature>
<evidence type="ECO:0000313" key="4">
    <source>
        <dbReference type="EMBL" id="RGM70408.1"/>
    </source>
</evidence>
<dbReference type="AlphaFoldDB" id="A0A3E4X2G6"/>
<protein>
    <submittedName>
        <fullName evidence="3">Uncharacterized protein</fullName>
    </submittedName>
</protein>
<dbReference type="Proteomes" id="UP000260758">
    <property type="component" value="Unassembled WGS sequence"/>
</dbReference>
<evidence type="ECO:0000313" key="6">
    <source>
        <dbReference type="Proteomes" id="UP000260717"/>
    </source>
</evidence>
<evidence type="ECO:0000256" key="1">
    <source>
        <dbReference type="SAM" id="Phobius"/>
    </source>
</evidence>
<dbReference type="EMBL" id="QSTP01000011">
    <property type="protein sequence ID" value="RGM70408.1"/>
    <property type="molecule type" value="Genomic_DNA"/>
</dbReference>
<proteinExistence type="predicted"/>
<dbReference type="EMBL" id="QSTI01000013">
    <property type="protein sequence ID" value="RGM48693.1"/>
    <property type="molecule type" value="Genomic_DNA"/>
</dbReference>
<evidence type="ECO:0000313" key="3">
    <source>
        <dbReference type="EMBL" id="RGM48693.1"/>
    </source>
</evidence>
<sequence>MKNVMNRRKVKNVIIVVGIIGLIALILFIKMKYGTYGYYDFQHFFDQSKENIIETYGEPIEDEYINEYCEDMTYEDIKFVISLPGEKPESARITSPNIRFGILKIGVGSPKWEVMLAYGLKKPLKNDKKNQYSVQNGIYATTFYFDENDQVYKMTCGVGIYTF</sequence>
<accession>A0A3E4X2G6</accession>
<name>A0A3E4X2G6_9FIRM</name>
<dbReference type="Proteomes" id="UP000261052">
    <property type="component" value="Unassembled WGS sequence"/>
</dbReference>
<dbReference type="EMBL" id="QRXG01000005">
    <property type="protein sequence ID" value="RGT82681.1"/>
    <property type="molecule type" value="Genomic_DNA"/>
</dbReference>
<gene>
    <name evidence="5" type="ORF">DWX06_04345</name>
    <name evidence="4" type="ORF">DXB99_10885</name>
    <name evidence="3" type="ORF">DXC13_09090</name>
    <name evidence="2" type="ORF">DXD13_15285</name>
</gene>
<keyword evidence="1" id="KW-0472">Membrane</keyword>
<evidence type="ECO:0000313" key="5">
    <source>
        <dbReference type="EMBL" id="RGT82681.1"/>
    </source>
</evidence>
<dbReference type="EMBL" id="QSQP01000034">
    <property type="protein sequence ID" value="RGK38715.1"/>
    <property type="molecule type" value="Genomic_DNA"/>
</dbReference>
<reference evidence="6 7" key="1">
    <citation type="submission" date="2018-08" db="EMBL/GenBank/DDBJ databases">
        <title>A genome reference for cultivated species of the human gut microbiota.</title>
        <authorList>
            <person name="Zou Y."/>
            <person name="Xue W."/>
            <person name="Luo G."/>
        </authorList>
    </citation>
    <scope>NUCLEOTIDE SEQUENCE [LARGE SCALE GENOMIC DNA]</scope>
    <source>
        <strain evidence="5 9">AF18-16LB</strain>
        <strain evidence="4 7">OM07-13</strain>
        <strain evidence="3 6">OM08-12AT</strain>
        <strain evidence="2 8">TF11-15AC</strain>
    </source>
</reference>